<feature type="domain" description="RecA family profile 1" evidence="14">
    <location>
        <begin position="68"/>
        <end position="215"/>
    </location>
</feature>
<proteinExistence type="inferred from homology"/>
<comment type="function">
    <text evidence="13">DNA-dependent ATPase involved in processing of recombination intermediates, plays a role in repairing DNA breaks. Stimulates the branch migration of RecA-mediated strand transfer reactions, allowing the 3' invading strand to extend heteroduplex DNA faster. Binds ssDNA in the presence of ADP but not other nucleotides, has ATPase activity that is stimulated by ssDNA and various branched DNA structures, but inhibited by SSB. Does not have RecA's homology-searching function.</text>
</comment>
<keyword evidence="5" id="KW-0378">Hydrolase</keyword>
<keyword evidence="16" id="KW-1185">Reference proteome</keyword>
<evidence type="ECO:0000256" key="11">
    <source>
        <dbReference type="HAMAP-Rule" id="MF_01498"/>
    </source>
</evidence>
<dbReference type="NCBIfam" id="TIGR00416">
    <property type="entry name" value="sms"/>
    <property type="match status" value="1"/>
</dbReference>
<evidence type="ECO:0000256" key="13">
    <source>
        <dbReference type="RuleBase" id="RU003555"/>
    </source>
</evidence>
<dbReference type="InterPro" id="IPR020568">
    <property type="entry name" value="Ribosomal_Su5_D2-typ_SF"/>
</dbReference>
<dbReference type="PRINTS" id="PR01874">
    <property type="entry name" value="DNAREPAIRADA"/>
</dbReference>
<evidence type="ECO:0000256" key="1">
    <source>
        <dbReference type="ARBA" id="ARBA00022723"/>
    </source>
</evidence>
<evidence type="ECO:0000313" key="15">
    <source>
        <dbReference type="EMBL" id="PWJ60642.1"/>
    </source>
</evidence>
<evidence type="ECO:0000256" key="12">
    <source>
        <dbReference type="NCBIfam" id="TIGR00416"/>
    </source>
</evidence>
<dbReference type="CDD" id="cd01121">
    <property type="entry name" value="RadA_SMS_N"/>
    <property type="match status" value="1"/>
</dbReference>
<organism evidence="15 16">
    <name type="scientific">Dyadobacter jejuensis</name>
    <dbReference type="NCBI Taxonomy" id="1082580"/>
    <lineage>
        <taxon>Bacteria</taxon>
        <taxon>Pseudomonadati</taxon>
        <taxon>Bacteroidota</taxon>
        <taxon>Cytophagia</taxon>
        <taxon>Cytophagales</taxon>
        <taxon>Spirosomataceae</taxon>
        <taxon>Dyadobacter</taxon>
    </lineage>
</organism>
<dbReference type="GO" id="GO:0008270">
    <property type="term" value="F:zinc ion binding"/>
    <property type="evidence" value="ECO:0007669"/>
    <property type="project" value="UniProtKB-KW"/>
</dbReference>
<keyword evidence="8 11" id="KW-0346">Stress response</keyword>
<dbReference type="SUPFAM" id="SSF54211">
    <property type="entry name" value="Ribosomal protein S5 domain 2-like"/>
    <property type="match status" value="1"/>
</dbReference>
<keyword evidence="1 11" id="KW-0479">Metal-binding</keyword>
<comment type="domain">
    <text evidence="11">The middle region has homology to RecA with ATPase motifs including the RadA KNRFG motif, while the C-terminus is homologous to Lon protease.</text>
</comment>
<comment type="caution">
    <text evidence="15">The sequence shown here is derived from an EMBL/GenBank/DDBJ whole genome shotgun (WGS) entry which is preliminary data.</text>
</comment>
<evidence type="ECO:0000256" key="8">
    <source>
        <dbReference type="ARBA" id="ARBA00023016"/>
    </source>
</evidence>
<dbReference type="GO" id="GO:0140664">
    <property type="term" value="F:ATP-dependent DNA damage sensor activity"/>
    <property type="evidence" value="ECO:0007669"/>
    <property type="project" value="InterPro"/>
</dbReference>
<comment type="similarity">
    <text evidence="11 13">Belongs to the RecA family. RadA subfamily.</text>
</comment>
<evidence type="ECO:0000256" key="7">
    <source>
        <dbReference type="ARBA" id="ARBA00022840"/>
    </source>
</evidence>
<sequence length="455" mass="50330">MAKAKTAYFCQECGYNSPKWIGRCPSCSEWNTFVQEVIEKEDKLTTVSWKSVNLGGRPKAIAEIVYENEPRTITTDEELNRVLGGGIVQGSLVLIGGEPGIGKSTLMLQIALTLGNKRVLYVSGEESEQQIKMRAERMLSQSANCYILTETQTATIFRQIEEFKPDIVVVDSIQTMQSAYIESGAGSVSQVRECTAEFMKFAKETGTPVFLIGHITKEGSLAGPKVLEHMVDTVLQFEGDRHTTYRILRTMKNRFGSTSELGIYEMNSDGLRQVSNPSEILISQRDEPVSGITIGSMMEGNRPLLIELQSLVSVANYGTPQRSSTGFDAKRLQMLLAVLEKRGGFRLGVQDVFLNVAGGLKVEDPAIDLAVVASLVSSYEDRYLPASVCFAAEVGLGGEVRAVNRIESRVSEAEKLGFEKMYISKYNSKGIDLKRTKIEIIPVAHLDQLFMEIFR</sequence>
<dbReference type="GO" id="GO:0000725">
    <property type="term" value="P:recombinational repair"/>
    <property type="evidence" value="ECO:0007669"/>
    <property type="project" value="UniProtKB-UniRule"/>
</dbReference>
<dbReference type="AlphaFoldDB" id="A0A316ASU2"/>
<dbReference type="InterPro" id="IPR004504">
    <property type="entry name" value="DNA_repair_RadA"/>
</dbReference>
<dbReference type="InterPro" id="IPR003593">
    <property type="entry name" value="AAA+_ATPase"/>
</dbReference>
<dbReference type="Gene3D" id="3.30.230.10">
    <property type="match status" value="1"/>
</dbReference>
<dbReference type="HAMAP" id="MF_01498">
    <property type="entry name" value="RadA_bact"/>
    <property type="match status" value="1"/>
</dbReference>
<dbReference type="Gene3D" id="3.40.50.300">
    <property type="entry name" value="P-loop containing nucleotide triphosphate hydrolases"/>
    <property type="match status" value="1"/>
</dbReference>
<evidence type="ECO:0000256" key="10">
    <source>
        <dbReference type="ARBA" id="ARBA00023204"/>
    </source>
</evidence>
<dbReference type="PANTHER" id="PTHR32472">
    <property type="entry name" value="DNA REPAIR PROTEIN RADA"/>
    <property type="match status" value="1"/>
</dbReference>
<feature type="region of interest" description="Lon-protease-like" evidence="11">
    <location>
        <begin position="351"/>
        <end position="455"/>
    </location>
</feature>
<dbReference type="SMART" id="SM00382">
    <property type="entry name" value="AAA"/>
    <property type="match status" value="1"/>
</dbReference>
<dbReference type="RefSeq" id="WP_109672957.1">
    <property type="nucleotide sequence ID" value="NZ_QGDT01000001.1"/>
</dbReference>
<dbReference type="Proteomes" id="UP000245880">
    <property type="component" value="Unassembled WGS sequence"/>
</dbReference>
<evidence type="ECO:0000313" key="16">
    <source>
        <dbReference type="Proteomes" id="UP000245880"/>
    </source>
</evidence>
<evidence type="ECO:0000256" key="2">
    <source>
        <dbReference type="ARBA" id="ARBA00022741"/>
    </source>
</evidence>
<dbReference type="InterPro" id="IPR041166">
    <property type="entry name" value="Rubredoxin_2"/>
</dbReference>
<dbReference type="InterPro" id="IPR020588">
    <property type="entry name" value="RecA_ATP-bd"/>
</dbReference>
<keyword evidence="7 11" id="KW-0067">ATP-binding</keyword>
<keyword evidence="2 11" id="KW-0547">Nucleotide-binding</keyword>
<dbReference type="GO" id="GO:0005829">
    <property type="term" value="C:cytosol"/>
    <property type="evidence" value="ECO:0007669"/>
    <property type="project" value="TreeGrafter"/>
</dbReference>
<dbReference type="Pfam" id="PF18073">
    <property type="entry name" value="Zn_ribbon_LapB"/>
    <property type="match status" value="1"/>
</dbReference>
<dbReference type="GO" id="GO:0016787">
    <property type="term" value="F:hydrolase activity"/>
    <property type="evidence" value="ECO:0007669"/>
    <property type="project" value="UniProtKB-KW"/>
</dbReference>
<evidence type="ECO:0000256" key="5">
    <source>
        <dbReference type="ARBA" id="ARBA00022801"/>
    </source>
</evidence>
<dbReference type="PANTHER" id="PTHR32472:SF10">
    <property type="entry name" value="DNA REPAIR PROTEIN RADA-LIKE PROTEIN"/>
    <property type="match status" value="1"/>
</dbReference>
<evidence type="ECO:0000256" key="6">
    <source>
        <dbReference type="ARBA" id="ARBA00022833"/>
    </source>
</evidence>
<evidence type="ECO:0000259" key="14">
    <source>
        <dbReference type="PROSITE" id="PS50162"/>
    </source>
</evidence>
<gene>
    <name evidence="11" type="primary">radA</name>
    <name evidence="15" type="ORF">CLV98_101827</name>
</gene>
<evidence type="ECO:0000256" key="9">
    <source>
        <dbReference type="ARBA" id="ARBA00023125"/>
    </source>
</evidence>
<dbReference type="SUPFAM" id="SSF52540">
    <property type="entry name" value="P-loop containing nucleoside triphosphate hydrolases"/>
    <property type="match status" value="1"/>
</dbReference>
<keyword evidence="3 11" id="KW-0227">DNA damage</keyword>
<dbReference type="EMBL" id="QGDT01000001">
    <property type="protein sequence ID" value="PWJ60642.1"/>
    <property type="molecule type" value="Genomic_DNA"/>
</dbReference>
<protein>
    <recommendedName>
        <fullName evidence="11 12">DNA repair protein RadA</fullName>
    </recommendedName>
</protein>
<feature type="binding site" evidence="11">
    <location>
        <begin position="97"/>
        <end position="104"/>
    </location>
    <ligand>
        <name>ATP</name>
        <dbReference type="ChEBI" id="CHEBI:30616"/>
    </ligand>
</feature>
<comment type="function">
    <text evidence="11">Plays a role in repairing double-strand DNA breaks, probably involving stabilizing or processing branched DNA or blocked replication forks.</text>
</comment>
<dbReference type="GO" id="GO:0003684">
    <property type="term" value="F:damaged DNA binding"/>
    <property type="evidence" value="ECO:0007669"/>
    <property type="project" value="InterPro"/>
</dbReference>
<reference evidence="15 16" key="1">
    <citation type="submission" date="2018-03" db="EMBL/GenBank/DDBJ databases">
        <title>Genomic Encyclopedia of Archaeal and Bacterial Type Strains, Phase II (KMG-II): from individual species to whole genera.</title>
        <authorList>
            <person name="Goeker M."/>
        </authorList>
    </citation>
    <scope>NUCLEOTIDE SEQUENCE [LARGE SCALE GENOMIC DNA]</scope>
    <source>
        <strain evidence="15 16">DSM 100346</strain>
    </source>
</reference>
<dbReference type="InterPro" id="IPR014721">
    <property type="entry name" value="Ribsml_uS5_D2-typ_fold_subgr"/>
</dbReference>
<keyword evidence="9 11" id="KW-0238">DNA-binding</keyword>
<keyword evidence="10 11" id="KW-0234">DNA repair</keyword>
<evidence type="ECO:0000256" key="4">
    <source>
        <dbReference type="ARBA" id="ARBA00022771"/>
    </source>
</evidence>
<dbReference type="PROSITE" id="PS50162">
    <property type="entry name" value="RECA_2"/>
    <property type="match status" value="1"/>
</dbReference>
<name>A0A316ASU2_9BACT</name>
<keyword evidence="4 13" id="KW-0863">Zinc-finger</keyword>
<accession>A0A316ASU2</accession>
<evidence type="ECO:0000256" key="3">
    <source>
        <dbReference type="ARBA" id="ARBA00022763"/>
    </source>
</evidence>
<dbReference type="FunFam" id="3.40.50.300:FF:000050">
    <property type="entry name" value="DNA repair protein RadA"/>
    <property type="match status" value="1"/>
</dbReference>
<dbReference type="GO" id="GO:0005524">
    <property type="term" value="F:ATP binding"/>
    <property type="evidence" value="ECO:0007669"/>
    <property type="project" value="UniProtKB-UniRule"/>
</dbReference>
<keyword evidence="6 13" id="KW-0862">Zinc</keyword>
<dbReference type="InterPro" id="IPR027417">
    <property type="entry name" value="P-loop_NTPase"/>
</dbReference>
<feature type="short sequence motif" description="RadA KNRFG motif" evidence="11">
    <location>
        <begin position="252"/>
        <end position="256"/>
    </location>
</feature>
<dbReference type="OrthoDB" id="9803906at2"/>
<dbReference type="Pfam" id="PF13481">
    <property type="entry name" value="AAA_25"/>
    <property type="match status" value="1"/>
</dbReference>